<feature type="transmembrane region" description="Helical" evidence="1">
    <location>
        <begin position="5"/>
        <end position="22"/>
    </location>
</feature>
<proteinExistence type="predicted"/>
<dbReference type="EMBL" id="LLKB01000005">
    <property type="protein sequence ID" value="KQC84710.1"/>
    <property type="molecule type" value="Genomic_DNA"/>
</dbReference>
<keyword evidence="3" id="KW-1185">Reference proteome</keyword>
<evidence type="ECO:0000313" key="3">
    <source>
        <dbReference type="Proteomes" id="UP000050833"/>
    </source>
</evidence>
<sequence>MKKNIIVVVFYICLVIIIITSFRKNKNESDSEKITYSQIEQADVKVKNSSERTRKVLHIKGDVSKNLSPFIYSTKADRYILDKCYINIYNELKKIKAKSGSDFFESIESDSRYNKKDKKKKGKKLTTYTVRLKEGLKASAGTMITADDLMFNYYLRTDSSYESSDNVYKCNIAGLLSYQTGYSGGDKAKKILNSKLKKPSAKIKKEIKNKIIYPEIKDAFEWTSSLYRDETYSYITDKYPRTRDLFVYFFSLEPKYKAKKKDAKKVINQVTGQYGWDYKKLSKVTGKNYNAKVKKIVLNEVGKKSIAEKQRIKGITKIDSYTVQIQVYEKTSQKDLFDFYIVPLAKWGDVQYFDSNYKWGIKKTKADEIIKKKGVTGDETGGYMIEKKEPYELVER</sequence>
<name>A0AAW3JQV3_9FIRM</name>
<gene>
    <name evidence="2" type="ORF">APZ18_08230</name>
</gene>
<keyword evidence="1" id="KW-0472">Membrane</keyword>
<organism evidence="2 3">
    <name type="scientific">Butyribacter intestini</name>
    <dbReference type="NCBI Taxonomy" id="1703332"/>
    <lineage>
        <taxon>Bacteria</taxon>
        <taxon>Bacillati</taxon>
        <taxon>Bacillota</taxon>
        <taxon>Clostridia</taxon>
        <taxon>Lachnospirales</taxon>
        <taxon>Lachnospiraceae</taxon>
        <taxon>Butyribacter</taxon>
    </lineage>
</organism>
<dbReference type="Gene3D" id="3.40.190.10">
    <property type="entry name" value="Periplasmic binding protein-like II"/>
    <property type="match status" value="1"/>
</dbReference>
<reference evidence="2 3" key="1">
    <citation type="submission" date="2015-10" db="EMBL/GenBank/DDBJ databases">
        <title>Butyribacter intestini gen. nov., sp. nov., a butyric acid-producing bacterium of the family Lachnospiraceae isolated from the human faeces.</title>
        <authorList>
            <person name="Zou Y."/>
            <person name="Xue W."/>
            <person name="Luo G."/>
            <person name="Lv M."/>
        </authorList>
    </citation>
    <scope>NUCLEOTIDE SEQUENCE [LARGE SCALE GENOMIC DNA]</scope>
    <source>
        <strain evidence="2 3">TF01-11</strain>
    </source>
</reference>
<keyword evidence="1" id="KW-0812">Transmembrane</keyword>
<protein>
    <submittedName>
        <fullName evidence="2">Uncharacterized protein</fullName>
    </submittedName>
</protein>
<keyword evidence="1" id="KW-1133">Transmembrane helix</keyword>
<dbReference type="Proteomes" id="UP000050833">
    <property type="component" value="Unassembled WGS sequence"/>
</dbReference>
<dbReference type="RefSeq" id="WP_055943703.1">
    <property type="nucleotide sequence ID" value="NZ_LLKB01000005.1"/>
</dbReference>
<accession>A0AAW3JQV3</accession>
<comment type="caution">
    <text evidence="2">The sequence shown here is derived from an EMBL/GenBank/DDBJ whole genome shotgun (WGS) entry which is preliminary data.</text>
</comment>
<evidence type="ECO:0000256" key="1">
    <source>
        <dbReference type="SAM" id="Phobius"/>
    </source>
</evidence>
<dbReference type="AlphaFoldDB" id="A0AAW3JQV3"/>
<evidence type="ECO:0000313" key="2">
    <source>
        <dbReference type="EMBL" id="KQC84710.1"/>
    </source>
</evidence>